<comment type="similarity">
    <text evidence="1">Belongs to the peptidase S1 family.</text>
</comment>
<comment type="caution">
    <text evidence="5">The sequence shown here is derived from an EMBL/GenBank/DDBJ whole genome shotgun (WGS) entry which is preliminary data.</text>
</comment>
<dbReference type="InterPro" id="IPR050430">
    <property type="entry name" value="Peptidase_S1"/>
</dbReference>
<sequence length="260" mass="25792">MLRKRALAVGLLAGAATALAVVAGPSAFAADKQDVNPLIVGGGDADQTYSFIVSLQSGGGHFCGGSLISPEWVLTAAHCVEGQSPGGVSMRIGSNEYASGGEEAQAAEIVVHPDYDGMSPGNDIALVRTAAPATSAPVSLAADAPVGTASRLLGWGQTCPEPGGCGAPDYLQQLDVEVVDASECTGIDGSLELCTSNPGGDSGACYGDSGGPQLAGTNGNWSLIGVTSRTGNNDPVCATGPSIYTDATAYADWIAQTSGG</sequence>
<dbReference type="PANTHER" id="PTHR24276">
    <property type="entry name" value="POLYSERASE-RELATED"/>
    <property type="match status" value="1"/>
</dbReference>
<keyword evidence="3" id="KW-0732">Signal</keyword>
<evidence type="ECO:0000256" key="1">
    <source>
        <dbReference type="ARBA" id="ARBA00007664"/>
    </source>
</evidence>
<dbReference type="InterPro" id="IPR001254">
    <property type="entry name" value="Trypsin_dom"/>
</dbReference>
<feature type="chain" id="PRO_5045607500" evidence="3">
    <location>
        <begin position="30"/>
        <end position="260"/>
    </location>
</feature>
<dbReference type="PRINTS" id="PR00722">
    <property type="entry name" value="CHYMOTRYPSIN"/>
</dbReference>
<dbReference type="InterPro" id="IPR018114">
    <property type="entry name" value="TRYPSIN_HIS"/>
</dbReference>
<evidence type="ECO:0000313" key="6">
    <source>
        <dbReference type="Proteomes" id="UP001156441"/>
    </source>
</evidence>
<evidence type="ECO:0000259" key="4">
    <source>
        <dbReference type="PROSITE" id="PS50240"/>
    </source>
</evidence>
<reference evidence="5 6" key="1">
    <citation type="submission" date="2021-02" db="EMBL/GenBank/DDBJ databases">
        <title>Actinophytocola xerophila sp. nov., isolated from soil of cotton cropping field.</title>
        <authorList>
            <person name="Huang R."/>
            <person name="Chen X."/>
            <person name="Ge X."/>
            <person name="Liu W."/>
        </authorList>
    </citation>
    <scope>NUCLEOTIDE SEQUENCE [LARGE SCALE GENOMIC DNA]</scope>
    <source>
        <strain evidence="5 6">S1-96</strain>
    </source>
</reference>
<accession>A0ABT2JI13</accession>
<keyword evidence="5" id="KW-0378">Hydrolase</keyword>
<dbReference type="CDD" id="cd00190">
    <property type="entry name" value="Tryp_SPc"/>
    <property type="match status" value="1"/>
</dbReference>
<dbReference type="PANTHER" id="PTHR24276:SF98">
    <property type="entry name" value="FI18310P1-RELATED"/>
    <property type="match status" value="1"/>
</dbReference>
<evidence type="ECO:0000256" key="3">
    <source>
        <dbReference type="SAM" id="SignalP"/>
    </source>
</evidence>
<dbReference type="SMART" id="SM00020">
    <property type="entry name" value="Tryp_SPc"/>
    <property type="match status" value="1"/>
</dbReference>
<dbReference type="Proteomes" id="UP001156441">
    <property type="component" value="Unassembled WGS sequence"/>
</dbReference>
<dbReference type="PROSITE" id="PS00134">
    <property type="entry name" value="TRYPSIN_HIS"/>
    <property type="match status" value="1"/>
</dbReference>
<organism evidence="5 6">
    <name type="scientific">Actinophytocola gossypii</name>
    <dbReference type="NCBI Taxonomy" id="2812003"/>
    <lineage>
        <taxon>Bacteria</taxon>
        <taxon>Bacillati</taxon>
        <taxon>Actinomycetota</taxon>
        <taxon>Actinomycetes</taxon>
        <taxon>Pseudonocardiales</taxon>
        <taxon>Pseudonocardiaceae</taxon>
    </lineage>
</organism>
<feature type="domain" description="Peptidase S1" evidence="4">
    <location>
        <begin position="39"/>
        <end position="259"/>
    </location>
</feature>
<dbReference type="GO" id="GO:0008233">
    <property type="term" value="F:peptidase activity"/>
    <property type="evidence" value="ECO:0007669"/>
    <property type="project" value="UniProtKB-KW"/>
</dbReference>
<dbReference type="InterPro" id="IPR009003">
    <property type="entry name" value="Peptidase_S1_PA"/>
</dbReference>
<dbReference type="EMBL" id="JAFFZE010000025">
    <property type="protein sequence ID" value="MCT2587517.1"/>
    <property type="molecule type" value="Genomic_DNA"/>
</dbReference>
<dbReference type="Gene3D" id="2.40.10.10">
    <property type="entry name" value="Trypsin-like serine proteases"/>
    <property type="match status" value="1"/>
</dbReference>
<proteinExistence type="inferred from homology"/>
<dbReference type="InterPro" id="IPR001314">
    <property type="entry name" value="Peptidase_S1A"/>
</dbReference>
<dbReference type="PROSITE" id="PS50240">
    <property type="entry name" value="TRYPSIN_DOM"/>
    <property type="match status" value="1"/>
</dbReference>
<dbReference type="InterPro" id="IPR043504">
    <property type="entry name" value="Peptidase_S1_PA_chymotrypsin"/>
</dbReference>
<keyword evidence="5" id="KW-0645">Protease</keyword>
<evidence type="ECO:0000256" key="2">
    <source>
        <dbReference type="ARBA" id="ARBA00023157"/>
    </source>
</evidence>
<keyword evidence="6" id="KW-1185">Reference proteome</keyword>
<feature type="signal peptide" evidence="3">
    <location>
        <begin position="1"/>
        <end position="29"/>
    </location>
</feature>
<dbReference type="RefSeq" id="WP_311202774.1">
    <property type="nucleotide sequence ID" value="NZ_JAFFZE010000025.1"/>
</dbReference>
<name>A0ABT2JI13_9PSEU</name>
<protein>
    <submittedName>
        <fullName evidence="5">Serine protease</fullName>
    </submittedName>
</protein>
<dbReference type="SUPFAM" id="SSF50494">
    <property type="entry name" value="Trypsin-like serine proteases"/>
    <property type="match status" value="1"/>
</dbReference>
<keyword evidence="2" id="KW-1015">Disulfide bond</keyword>
<evidence type="ECO:0000313" key="5">
    <source>
        <dbReference type="EMBL" id="MCT2587517.1"/>
    </source>
</evidence>
<dbReference type="GO" id="GO:0006508">
    <property type="term" value="P:proteolysis"/>
    <property type="evidence" value="ECO:0007669"/>
    <property type="project" value="UniProtKB-KW"/>
</dbReference>
<gene>
    <name evidence="5" type="ORF">JT362_30770</name>
</gene>
<dbReference type="Pfam" id="PF00089">
    <property type="entry name" value="Trypsin"/>
    <property type="match status" value="1"/>
</dbReference>